<comment type="subcellular location">
    <subcellularLocation>
        <location evidence="1">Cell membrane</location>
        <topology evidence="1">Multi-pass membrane protein</topology>
    </subcellularLocation>
</comment>
<dbReference type="Gene3D" id="1.20.1250.20">
    <property type="entry name" value="MFS general substrate transporter like domains"/>
    <property type="match status" value="1"/>
</dbReference>
<accession>A0ABX8C1R2</accession>
<feature type="region of interest" description="Disordered" evidence="5">
    <location>
        <begin position="1"/>
        <end position="36"/>
    </location>
</feature>
<evidence type="ECO:0000259" key="7">
    <source>
        <dbReference type="PROSITE" id="PS50850"/>
    </source>
</evidence>
<name>A0ABX8C1R2_9ACTN</name>
<feature type="transmembrane region" description="Helical" evidence="6">
    <location>
        <begin position="352"/>
        <end position="372"/>
    </location>
</feature>
<dbReference type="Pfam" id="PF07690">
    <property type="entry name" value="MFS_1"/>
    <property type="match status" value="1"/>
</dbReference>
<dbReference type="RefSeq" id="WP_212641340.1">
    <property type="nucleotide sequence ID" value="NZ_CP074132.1"/>
</dbReference>
<evidence type="ECO:0000256" key="2">
    <source>
        <dbReference type="ARBA" id="ARBA00022692"/>
    </source>
</evidence>
<feature type="domain" description="Major facilitator superfamily (MFS) profile" evidence="7">
    <location>
        <begin position="44"/>
        <end position="445"/>
    </location>
</feature>
<dbReference type="PANTHER" id="PTHR23531:SF1">
    <property type="entry name" value="QUINOLENE RESISTANCE PROTEIN NORA"/>
    <property type="match status" value="1"/>
</dbReference>
<feature type="region of interest" description="Disordered" evidence="5">
    <location>
        <begin position="235"/>
        <end position="254"/>
    </location>
</feature>
<proteinExistence type="predicted"/>
<dbReference type="EMBL" id="CP074132">
    <property type="protein sequence ID" value="QUX28339.1"/>
    <property type="molecule type" value="Genomic_DNA"/>
</dbReference>
<feature type="transmembrane region" description="Helical" evidence="6">
    <location>
        <begin position="393"/>
        <end position="415"/>
    </location>
</feature>
<dbReference type="Proteomes" id="UP000678016">
    <property type="component" value="Chromosome"/>
</dbReference>
<keyword evidence="9" id="KW-1185">Reference proteome</keyword>
<feature type="compositionally biased region" description="Low complexity" evidence="5">
    <location>
        <begin position="19"/>
        <end position="36"/>
    </location>
</feature>
<keyword evidence="4 6" id="KW-0472">Membrane</keyword>
<dbReference type="PROSITE" id="PS50850">
    <property type="entry name" value="MFS"/>
    <property type="match status" value="1"/>
</dbReference>
<feature type="transmembrane region" description="Helical" evidence="6">
    <location>
        <begin position="198"/>
        <end position="220"/>
    </location>
</feature>
<organism evidence="8 9">
    <name type="scientific">Nocardiopsis akebiae</name>
    <dbReference type="NCBI Taxonomy" id="2831968"/>
    <lineage>
        <taxon>Bacteria</taxon>
        <taxon>Bacillati</taxon>
        <taxon>Actinomycetota</taxon>
        <taxon>Actinomycetes</taxon>
        <taxon>Streptosporangiales</taxon>
        <taxon>Nocardiopsidaceae</taxon>
        <taxon>Nocardiopsis</taxon>
    </lineage>
</organism>
<evidence type="ECO:0000256" key="5">
    <source>
        <dbReference type="SAM" id="MobiDB-lite"/>
    </source>
</evidence>
<keyword evidence="2 6" id="KW-0812">Transmembrane</keyword>
<feature type="transmembrane region" description="Helical" evidence="6">
    <location>
        <begin position="135"/>
        <end position="159"/>
    </location>
</feature>
<sequence length="451" mass="44721">MIRSRSSSPGNGTPSEAVPTGAAADGDGTTGTTPPALPGLRGRGFALLIAATAVGLCGFAAVLPLVPLWATRGGAGEFGAGSTTAVFMLTTVLTQLAMPWLLERGGYRWAFPVGALVMGLPTPLFALTADLGPLVAVSAVRGVGFGMVSVAGTVLAARLVPHHQVGRATGYYGLAVGLPQVLILPGGVALALNIGFDTAFWLTGLCSVLGGALAWGIWYADGGRNRAALRSAVRTAAPGPDPAPAGDPAADASGGRPPLRALAAPLVLMLLTASSASAIITFLAIPLERAAWLVGGALAAYALAVVAGRWTAGMLHDRHRRTLLLLPGMVGAVAGMALVTAALWSVGDAPGAGTALLVLLGSAVFGLGFGAVQNETVTLMLNRAGPAGYGRAGAVWNIGYDAGSGAGAVVLGLLIQLTGYGPAFAVTAVALLASVPLALGGRAGRGGRARG</sequence>
<protein>
    <submittedName>
        <fullName evidence="8">MFS transporter</fullName>
    </submittedName>
</protein>
<evidence type="ECO:0000256" key="1">
    <source>
        <dbReference type="ARBA" id="ARBA00004651"/>
    </source>
</evidence>
<dbReference type="InterPro" id="IPR052714">
    <property type="entry name" value="MFS_Exporter"/>
</dbReference>
<feature type="transmembrane region" description="Helical" evidence="6">
    <location>
        <begin position="45"/>
        <end position="66"/>
    </location>
</feature>
<feature type="transmembrane region" description="Helical" evidence="6">
    <location>
        <begin position="262"/>
        <end position="285"/>
    </location>
</feature>
<feature type="transmembrane region" description="Helical" evidence="6">
    <location>
        <begin position="109"/>
        <end position="129"/>
    </location>
</feature>
<evidence type="ECO:0000256" key="6">
    <source>
        <dbReference type="SAM" id="Phobius"/>
    </source>
</evidence>
<dbReference type="SUPFAM" id="SSF103473">
    <property type="entry name" value="MFS general substrate transporter"/>
    <property type="match status" value="1"/>
</dbReference>
<evidence type="ECO:0000313" key="8">
    <source>
        <dbReference type="EMBL" id="QUX28339.1"/>
    </source>
</evidence>
<evidence type="ECO:0000313" key="9">
    <source>
        <dbReference type="Proteomes" id="UP000678016"/>
    </source>
</evidence>
<keyword evidence="3 6" id="KW-1133">Transmembrane helix</keyword>
<feature type="transmembrane region" description="Helical" evidence="6">
    <location>
        <begin position="421"/>
        <end position="440"/>
    </location>
</feature>
<gene>
    <name evidence="8" type="ORF">KGD83_24365</name>
</gene>
<evidence type="ECO:0000256" key="3">
    <source>
        <dbReference type="ARBA" id="ARBA00022989"/>
    </source>
</evidence>
<feature type="transmembrane region" description="Helical" evidence="6">
    <location>
        <begin position="291"/>
        <end position="311"/>
    </location>
</feature>
<feature type="compositionally biased region" description="Polar residues" evidence="5">
    <location>
        <begin position="1"/>
        <end position="14"/>
    </location>
</feature>
<dbReference type="PANTHER" id="PTHR23531">
    <property type="entry name" value="QUINOLENE RESISTANCE PROTEIN NORA"/>
    <property type="match status" value="1"/>
</dbReference>
<dbReference type="InterPro" id="IPR011701">
    <property type="entry name" value="MFS"/>
</dbReference>
<reference evidence="9" key="1">
    <citation type="submission" date="2021-05" db="EMBL/GenBank/DDBJ databases">
        <title>Direct Submission.</title>
        <authorList>
            <person name="Li K."/>
            <person name="Gao J."/>
        </authorList>
    </citation>
    <scope>NUCLEOTIDE SEQUENCE [LARGE SCALE GENOMIC DNA]</scope>
    <source>
        <strain evidence="9">HDS12</strain>
    </source>
</reference>
<feature type="transmembrane region" description="Helical" evidence="6">
    <location>
        <begin position="171"/>
        <end position="192"/>
    </location>
</feature>
<dbReference type="InterPro" id="IPR020846">
    <property type="entry name" value="MFS_dom"/>
</dbReference>
<dbReference type="InterPro" id="IPR036259">
    <property type="entry name" value="MFS_trans_sf"/>
</dbReference>
<feature type="transmembrane region" description="Helical" evidence="6">
    <location>
        <begin position="323"/>
        <end position="346"/>
    </location>
</feature>
<evidence type="ECO:0000256" key="4">
    <source>
        <dbReference type="ARBA" id="ARBA00023136"/>
    </source>
</evidence>
<feature type="transmembrane region" description="Helical" evidence="6">
    <location>
        <begin position="78"/>
        <end position="102"/>
    </location>
</feature>